<keyword evidence="4" id="KW-0808">Transferase</keyword>
<feature type="compositionally biased region" description="Low complexity" evidence="9">
    <location>
        <begin position="128"/>
        <end position="149"/>
    </location>
</feature>
<proteinExistence type="predicted"/>
<dbReference type="Gene3D" id="3.30.565.10">
    <property type="entry name" value="Histidine kinase-like ATPase, C-terminal domain"/>
    <property type="match status" value="1"/>
</dbReference>
<evidence type="ECO:0000259" key="10">
    <source>
        <dbReference type="PROSITE" id="PS50109"/>
    </source>
</evidence>
<dbReference type="SMART" id="SM00073">
    <property type="entry name" value="HPT"/>
    <property type="match status" value="1"/>
</dbReference>
<dbReference type="InterPro" id="IPR002545">
    <property type="entry name" value="CheW-lke_dom"/>
</dbReference>
<dbReference type="Pfam" id="PF00072">
    <property type="entry name" value="Response_reg"/>
    <property type="match status" value="1"/>
</dbReference>
<evidence type="ECO:0000313" key="14">
    <source>
        <dbReference type="EMBL" id="WNZ47212.1"/>
    </source>
</evidence>
<keyword evidence="6" id="KW-0902">Two-component regulatory system</keyword>
<dbReference type="InterPro" id="IPR004358">
    <property type="entry name" value="Sig_transdc_His_kin-like_C"/>
</dbReference>
<feature type="modified residue" description="4-aspartylphosphate" evidence="8">
    <location>
        <position position="843"/>
    </location>
</feature>
<dbReference type="SMART" id="SM00260">
    <property type="entry name" value="CheW"/>
    <property type="match status" value="1"/>
</dbReference>
<evidence type="ECO:0000259" key="11">
    <source>
        <dbReference type="PROSITE" id="PS50110"/>
    </source>
</evidence>
<dbReference type="Pfam" id="PF02518">
    <property type="entry name" value="HATPase_c"/>
    <property type="match status" value="1"/>
</dbReference>
<feature type="region of interest" description="Disordered" evidence="9">
    <location>
        <begin position="309"/>
        <end position="338"/>
    </location>
</feature>
<dbReference type="AlphaFoldDB" id="A0AA97AR80"/>
<evidence type="ECO:0000256" key="9">
    <source>
        <dbReference type="SAM" id="MobiDB-lite"/>
    </source>
</evidence>
<dbReference type="Gene3D" id="1.20.120.160">
    <property type="entry name" value="HPT domain"/>
    <property type="match status" value="2"/>
</dbReference>
<dbReference type="InterPro" id="IPR036061">
    <property type="entry name" value="CheW-like_dom_sf"/>
</dbReference>
<comment type="catalytic activity">
    <reaction evidence="1">
        <text>ATP + protein L-histidine = ADP + protein N-phospho-L-histidine.</text>
        <dbReference type="EC" id="2.7.13.3"/>
    </reaction>
</comment>
<evidence type="ECO:0000256" key="4">
    <source>
        <dbReference type="ARBA" id="ARBA00022679"/>
    </source>
</evidence>
<dbReference type="InterPro" id="IPR051315">
    <property type="entry name" value="Bact_Chemotaxis_CheA"/>
</dbReference>
<accession>A0AA97AR80</accession>
<feature type="region of interest" description="Disordered" evidence="9">
    <location>
        <begin position="128"/>
        <end position="150"/>
    </location>
</feature>
<dbReference type="Pfam" id="PF01627">
    <property type="entry name" value="Hpt"/>
    <property type="match status" value="1"/>
</dbReference>
<evidence type="ECO:0000259" key="13">
    <source>
        <dbReference type="PROSITE" id="PS50894"/>
    </source>
</evidence>
<evidence type="ECO:0000256" key="2">
    <source>
        <dbReference type="ARBA" id="ARBA00012438"/>
    </source>
</evidence>
<dbReference type="SUPFAM" id="SSF47226">
    <property type="entry name" value="Histidine-containing phosphotransfer domain, HPT domain"/>
    <property type="match status" value="2"/>
</dbReference>
<dbReference type="PANTHER" id="PTHR43395">
    <property type="entry name" value="SENSOR HISTIDINE KINASE CHEA"/>
    <property type="match status" value="1"/>
</dbReference>
<dbReference type="CDD" id="cd17574">
    <property type="entry name" value="REC_OmpR"/>
    <property type="match status" value="1"/>
</dbReference>
<name>A0AA97AR80_LEPBY</name>
<dbReference type="SUPFAM" id="SSF50341">
    <property type="entry name" value="CheW-like"/>
    <property type="match status" value="1"/>
</dbReference>
<keyword evidence="5" id="KW-0418">Kinase</keyword>
<dbReference type="SMART" id="SM01231">
    <property type="entry name" value="H-kinase_dim"/>
    <property type="match status" value="1"/>
</dbReference>
<dbReference type="RefSeq" id="WP_316427997.1">
    <property type="nucleotide sequence ID" value="NZ_CP130144.1"/>
</dbReference>
<feature type="modified residue" description="Phosphohistidine" evidence="7">
    <location>
        <position position="204"/>
    </location>
</feature>
<dbReference type="InterPro" id="IPR005467">
    <property type="entry name" value="His_kinase_dom"/>
</dbReference>
<dbReference type="SUPFAM" id="SSF52172">
    <property type="entry name" value="CheY-like"/>
    <property type="match status" value="1"/>
</dbReference>
<dbReference type="GO" id="GO:0006935">
    <property type="term" value="P:chemotaxis"/>
    <property type="evidence" value="ECO:0007669"/>
    <property type="project" value="InterPro"/>
</dbReference>
<feature type="domain" description="Response regulatory" evidence="11">
    <location>
        <begin position="794"/>
        <end position="910"/>
    </location>
</feature>
<dbReference type="PROSITE" id="PS50894">
    <property type="entry name" value="HPT"/>
    <property type="match status" value="1"/>
</dbReference>
<gene>
    <name evidence="14" type="ORF">Q2T42_05100</name>
</gene>
<evidence type="ECO:0000256" key="6">
    <source>
        <dbReference type="ARBA" id="ARBA00023012"/>
    </source>
</evidence>
<keyword evidence="3 8" id="KW-0597">Phosphoprotein</keyword>
<dbReference type="InterPro" id="IPR008207">
    <property type="entry name" value="Sig_transdc_His_kin_Hpt_dom"/>
</dbReference>
<dbReference type="PANTHER" id="PTHR43395:SF1">
    <property type="entry name" value="CHEMOTAXIS PROTEIN CHEA"/>
    <property type="match status" value="1"/>
</dbReference>
<dbReference type="PROSITE" id="PS50851">
    <property type="entry name" value="CHEW"/>
    <property type="match status" value="1"/>
</dbReference>
<dbReference type="InterPro" id="IPR011006">
    <property type="entry name" value="CheY-like_superfamily"/>
</dbReference>
<dbReference type="SMART" id="SM00387">
    <property type="entry name" value="HATPase_c"/>
    <property type="match status" value="1"/>
</dbReference>
<dbReference type="Pfam" id="PF01584">
    <property type="entry name" value="CheW"/>
    <property type="match status" value="1"/>
</dbReference>
<dbReference type="InterPro" id="IPR036641">
    <property type="entry name" value="HPT_dom_sf"/>
</dbReference>
<evidence type="ECO:0000256" key="3">
    <source>
        <dbReference type="ARBA" id="ARBA00022553"/>
    </source>
</evidence>
<dbReference type="InterPro" id="IPR036890">
    <property type="entry name" value="HATPase_C_sf"/>
</dbReference>
<dbReference type="SUPFAM" id="SSF55874">
    <property type="entry name" value="ATPase domain of HSP90 chaperone/DNA topoisomerase II/histidine kinase"/>
    <property type="match status" value="1"/>
</dbReference>
<dbReference type="GO" id="GO:0000155">
    <property type="term" value="F:phosphorelay sensor kinase activity"/>
    <property type="evidence" value="ECO:0007669"/>
    <property type="project" value="InterPro"/>
</dbReference>
<evidence type="ECO:0000256" key="5">
    <source>
        <dbReference type="ARBA" id="ARBA00022777"/>
    </source>
</evidence>
<dbReference type="Pfam" id="PF02895">
    <property type="entry name" value="H-kinase_dim"/>
    <property type="match status" value="1"/>
</dbReference>
<feature type="domain" description="CheW-like" evidence="12">
    <location>
        <begin position="636"/>
        <end position="770"/>
    </location>
</feature>
<reference evidence="14" key="1">
    <citation type="journal article" date="2023" name="Plants (Basel)">
        <title>Genomic Analysis of Leptolyngbya boryana CZ1 Reveals Efficient Carbon Fixation Modules.</title>
        <authorList>
            <person name="Bai X."/>
            <person name="Wang H."/>
            <person name="Cheng W."/>
            <person name="Wang J."/>
            <person name="Ma M."/>
            <person name="Hu H."/>
            <person name="Song Z."/>
            <person name="Ma H."/>
            <person name="Fan Y."/>
            <person name="Du C."/>
            <person name="Xu J."/>
        </authorList>
    </citation>
    <scope>NUCLEOTIDE SEQUENCE</scope>
    <source>
        <strain evidence="14">CZ1</strain>
    </source>
</reference>
<feature type="domain" description="Histidine kinase" evidence="10">
    <location>
        <begin position="376"/>
        <end position="634"/>
    </location>
</feature>
<dbReference type="CDD" id="cd00088">
    <property type="entry name" value="HPT"/>
    <property type="match status" value="1"/>
</dbReference>
<dbReference type="Gene3D" id="3.40.50.2300">
    <property type="match status" value="1"/>
</dbReference>
<feature type="compositionally biased region" description="Polar residues" evidence="9">
    <location>
        <begin position="309"/>
        <end position="322"/>
    </location>
</feature>
<sequence length="913" mass="101425">MSDYSMLELFRQEVKVQVTRLKQNFMLFEHQSPSANEIQDALHALETVHGLAQIVEVEAAVMLSEAMQSRLKIIQPEKRLDSIECDRLIQSADWLLEMSLLEDSERHNWIANHQQAIVEIQASPTTDSLPLTPDSLPLTPDSLPLTPDSQTRSNVSLALIDSQMMDLFRLEVEEQAKTLNQELLTLEANPTVTQPLEALMRAAHSIKGAARIVGIDAAVGLAHTMEDCFVAAQNRSLILTAELVDSLLSGVDLLQYLSQVSDQDLPNWIEHHQAAIAAVQSSIQTLRQSPAQVSDVALLPIASPPQSLNLNQLSPIQNGKELNSSDSSTQDSAPSSQRVVRVSADNLTRMMGLAGESLIEANALPAFADSLRQVRSRQIELSTTLETLEQHVNAMSNKVTQALFETVRQQEQQCRNLLSDRLSELEDFIRRTTNLSERLYQEVITSHMRPFEEGMQNFPRMVRDLARSLNKQVKLEILGQTTSVDRDILARLEAPITHILRNAIDHGIESPETRVAAGKSAEGTIQIEAAHRGGMLAIAITDDGIGIDTQKLRQAIIARQLVAPEIAAKLSHSELMEFLFLPGFSLSEQVTELSGRGVGLDIVKSMAQEVGGTVRVTSQPGKGTGFYFQLPLTLSVVRTLLVDVAGEVYAFPLSRIDQIVTVEQSEIFTAENRQYFTFDQNNIGLIPLYQVLDLSRPTGTSERSWVVMLSDQSATYGLIVDRCLGEKELVVRPLDPRLGKVQDVSAAALMNDGSLVLILDVSDLIRSTNRLLQNTRLAKVSEPRSLQHQQNAKRVLVVDDSITVRELERKLLQNHGYVVDIAVDGMEGWNAVRSYPYDLVISDIDMPRMNGIELIKAIKQHSRFHAIPVIVVSYRDREDDRIQGLEAGADYYLTKNSFHDDTLIRAVTDLIGE</sequence>
<organism evidence="14">
    <name type="scientific">Leptolyngbya boryana CZ1</name>
    <dbReference type="NCBI Taxonomy" id="3060204"/>
    <lineage>
        <taxon>Bacteria</taxon>
        <taxon>Bacillati</taxon>
        <taxon>Cyanobacteriota</taxon>
        <taxon>Cyanophyceae</taxon>
        <taxon>Leptolyngbyales</taxon>
        <taxon>Leptolyngbyaceae</taxon>
        <taxon>Leptolyngbya group</taxon>
        <taxon>Leptolyngbya</taxon>
    </lineage>
</organism>
<dbReference type="InterPro" id="IPR001789">
    <property type="entry name" value="Sig_transdc_resp-reg_receiver"/>
</dbReference>
<dbReference type="PROSITE" id="PS50110">
    <property type="entry name" value="RESPONSE_REGULATORY"/>
    <property type="match status" value="1"/>
</dbReference>
<dbReference type="Gene3D" id="2.30.30.40">
    <property type="entry name" value="SH3 Domains"/>
    <property type="match status" value="1"/>
</dbReference>
<dbReference type="GO" id="GO:0005737">
    <property type="term" value="C:cytoplasm"/>
    <property type="evidence" value="ECO:0007669"/>
    <property type="project" value="InterPro"/>
</dbReference>
<evidence type="ECO:0000259" key="12">
    <source>
        <dbReference type="PROSITE" id="PS50851"/>
    </source>
</evidence>
<dbReference type="EMBL" id="CP130144">
    <property type="protein sequence ID" value="WNZ47212.1"/>
    <property type="molecule type" value="Genomic_DNA"/>
</dbReference>
<dbReference type="PRINTS" id="PR00344">
    <property type="entry name" value="BCTRLSENSOR"/>
</dbReference>
<evidence type="ECO:0000256" key="8">
    <source>
        <dbReference type="PROSITE-ProRule" id="PRU00169"/>
    </source>
</evidence>
<reference evidence="14" key="2">
    <citation type="submission" date="2023-07" db="EMBL/GenBank/DDBJ databases">
        <authorList>
            <person name="Bai X.-H."/>
            <person name="Wang H.-H."/>
            <person name="Wang J."/>
            <person name="Ma M.-Y."/>
            <person name="Hu H.-H."/>
            <person name="Song Z.-L."/>
            <person name="Ma H.-G."/>
            <person name="Fan Y."/>
            <person name="Du C.-Y."/>
            <person name="Xu J.-C."/>
        </authorList>
    </citation>
    <scope>NUCLEOTIDE SEQUENCE</scope>
    <source>
        <strain evidence="14">CZ1</strain>
    </source>
</reference>
<evidence type="ECO:0000256" key="7">
    <source>
        <dbReference type="PROSITE-ProRule" id="PRU00110"/>
    </source>
</evidence>
<evidence type="ECO:0000256" key="1">
    <source>
        <dbReference type="ARBA" id="ARBA00000085"/>
    </source>
</evidence>
<dbReference type="EC" id="2.7.13.3" evidence="2"/>
<feature type="compositionally biased region" description="Low complexity" evidence="9">
    <location>
        <begin position="324"/>
        <end position="337"/>
    </location>
</feature>
<protein>
    <recommendedName>
        <fullName evidence="2">histidine kinase</fullName>
        <ecNumber evidence="2">2.7.13.3</ecNumber>
    </recommendedName>
</protein>
<dbReference type="FunFam" id="3.30.565.10:FF:000016">
    <property type="entry name" value="Chemotaxis protein CheA, putative"/>
    <property type="match status" value="1"/>
</dbReference>
<dbReference type="PROSITE" id="PS50109">
    <property type="entry name" value="HIS_KIN"/>
    <property type="match status" value="1"/>
</dbReference>
<dbReference type="SMART" id="SM00448">
    <property type="entry name" value="REC"/>
    <property type="match status" value="1"/>
</dbReference>
<dbReference type="InterPro" id="IPR004105">
    <property type="entry name" value="CheA-like_dim"/>
</dbReference>
<feature type="domain" description="HPt" evidence="13">
    <location>
        <begin position="157"/>
        <end position="261"/>
    </location>
</feature>
<dbReference type="InterPro" id="IPR003594">
    <property type="entry name" value="HATPase_dom"/>
</dbReference>